<dbReference type="Pfam" id="PF03765">
    <property type="entry name" value="CRAL_TRIO_N"/>
    <property type="match status" value="1"/>
</dbReference>
<evidence type="ECO:0000313" key="13">
    <source>
        <dbReference type="EMBL" id="CAK9135406.1"/>
    </source>
</evidence>
<evidence type="ECO:0000256" key="2">
    <source>
        <dbReference type="ARBA" id="ARBA00004496"/>
    </source>
</evidence>
<evidence type="ECO:0000313" key="14">
    <source>
        <dbReference type="Proteomes" id="UP001642360"/>
    </source>
</evidence>
<feature type="compositionally biased region" description="Basic and acidic residues" evidence="10">
    <location>
        <begin position="199"/>
        <end position="226"/>
    </location>
</feature>
<keyword evidence="6" id="KW-0132">Cell division</keyword>
<dbReference type="SUPFAM" id="SSF52087">
    <property type="entry name" value="CRAL/TRIO domain"/>
    <property type="match status" value="1"/>
</dbReference>
<dbReference type="Pfam" id="PF00650">
    <property type="entry name" value="CRAL_TRIO"/>
    <property type="match status" value="1"/>
</dbReference>
<dbReference type="PANTHER" id="PTHR45932">
    <property type="entry name" value="PATELLIN-1"/>
    <property type="match status" value="1"/>
</dbReference>
<evidence type="ECO:0000259" key="11">
    <source>
        <dbReference type="PROSITE" id="PS50191"/>
    </source>
</evidence>
<dbReference type="PRINTS" id="PR00180">
    <property type="entry name" value="CRETINALDHBP"/>
</dbReference>
<keyword evidence="8" id="KW-0472">Membrane</keyword>
<dbReference type="Proteomes" id="UP001642360">
    <property type="component" value="Unassembled WGS sequence"/>
</dbReference>
<gene>
    <name evidence="13" type="ORF">ILEXP_LOCUS2353</name>
</gene>
<feature type="compositionally biased region" description="Basic and acidic residues" evidence="10">
    <location>
        <begin position="136"/>
        <end position="146"/>
    </location>
</feature>
<organism evidence="13 14">
    <name type="scientific">Ilex paraguariensis</name>
    <name type="common">yerba mate</name>
    <dbReference type="NCBI Taxonomy" id="185542"/>
    <lineage>
        <taxon>Eukaryota</taxon>
        <taxon>Viridiplantae</taxon>
        <taxon>Streptophyta</taxon>
        <taxon>Embryophyta</taxon>
        <taxon>Tracheophyta</taxon>
        <taxon>Spermatophyta</taxon>
        <taxon>Magnoliopsida</taxon>
        <taxon>eudicotyledons</taxon>
        <taxon>Gunneridae</taxon>
        <taxon>Pentapetalae</taxon>
        <taxon>asterids</taxon>
        <taxon>campanulids</taxon>
        <taxon>Aquifoliales</taxon>
        <taxon>Aquifoliaceae</taxon>
        <taxon>Ilex</taxon>
    </lineage>
</organism>
<feature type="domain" description="GOLD" evidence="12">
    <location>
        <begin position="495"/>
        <end position="595"/>
    </location>
</feature>
<dbReference type="CDD" id="cd00170">
    <property type="entry name" value="SEC14"/>
    <property type="match status" value="1"/>
</dbReference>
<dbReference type="InterPro" id="IPR036273">
    <property type="entry name" value="CRAL/TRIO_N_dom_sf"/>
</dbReference>
<feature type="compositionally biased region" description="Pro residues" evidence="10">
    <location>
        <begin position="148"/>
        <end position="161"/>
    </location>
</feature>
<dbReference type="PROSITE" id="PS50191">
    <property type="entry name" value="CRAL_TRIO"/>
    <property type="match status" value="1"/>
</dbReference>
<dbReference type="GO" id="GO:0005737">
    <property type="term" value="C:cytoplasm"/>
    <property type="evidence" value="ECO:0007669"/>
    <property type="project" value="UniProtKB-SubCell"/>
</dbReference>
<feature type="compositionally biased region" description="Basic and acidic residues" evidence="10">
    <location>
        <begin position="36"/>
        <end position="79"/>
    </location>
</feature>
<evidence type="ECO:0000256" key="3">
    <source>
        <dbReference type="ARBA" id="ARBA00007155"/>
    </source>
</evidence>
<dbReference type="InterPro" id="IPR036865">
    <property type="entry name" value="CRAL-TRIO_dom_sf"/>
</dbReference>
<dbReference type="InterPro" id="IPR056794">
    <property type="entry name" value="PATL1-6_C_GOLD"/>
</dbReference>
<feature type="compositionally biased region" description="Pro residues" evidence="10">
    <location>
        <begin position="257"/>
        <end position="266"/>
    </location>
</feature>
<sequence>MAEETQKTAPEAPATEEVVVVSDVPEAEKLSTTTITEKEAPPHPEPEPEKSATVEEVVEAEKEKGEEKITESASFKEESNVVGELPDPEKKALDELKELVQEALNKHEFTAPPPPPPAKDEEKQPETATDAPPAEEESKTEEKSEVPPEAPPADVPPPAAEEPPKVEPAAIAPPAEPKEEEKTSPPPPPPAAEPSEPVVVEKIEEKVEAVVDDDGAKTVEAIKETIFEESAPAPPPEEPAPAEEASPAEPKEETEAPAPPPPPPPEEVSIWGIPLLADERSDVILLKFLRARDFKVKEAFIMLKNVVSWRKEFGIESLVEEDLGGGLEKVVYMHGVDKEGHPVCYNAFGEFQDKQVYQNTFADEEKRTKFCGGGFSSWKRALGILILVLMVNDLKNSPGLFQTELRQATNKALQLLQDNYPEFVAKQVFINVPWWYLAFYRMISPFFTQRTKSKFVFAGPSKSAETLFKYIAPEQVPVQYGGLSKEGEQEFTTADPATEETIKPASKYTVEFPLSEKCTLVWEVRVVGWEVSYGAEFVPTAEDGYTVIIQKSRKISPTEEPVICNSFKIGEPGKVVLTFDNQTSKKKKLLYRSKTKSSD</sequence>
<proteinExistence type="inferred from homology"/>
<dbReference type="PROSITE" id="PS50866">
    <property type="entry name" value="GOLD"/>
    <property type="match status" value="1"/>
</dbReference>
<dbReference type="InterPro" id="IPR036598">
    <property type="entry name" value="GOLD_dom_sf"/>
</dbReference>
<evidence type="ECO:0000256" key="4">
    <source>
        <dbReference type="ARBA" id="ARBA00022448"/>
    </source>
</evidence>
<dbReference type="InterPro" id="IPR044834">
    <property type="entry name" value="PATL"/>
</dbReference>
<dbReference type="Gene3D" id="3.40.525.10">
    <property type="entry name" value="CRAL-TRIO lipid binding domain"/>
    <property type="match status" value="1"/>
</dbReference>
<dbReference type="SUPFAM" id="SSF101576">
    <property type="entry name" value="Supernatant protein factor (SPF), C-terminal domain"/>
    <property type="match status" value="1"/>
</dbReference>
<keyword evidence="7" id="KW-0446">Lipid-binding</keyword>
<evidence type="ECO:0000256" key="7">
    <source>
        <dbReference type="ARBA" id="ARBA00023121"/>
    </source>
</evidence>
<accession>A0ABC8QRT6</accession>
<dbReference type="SUPFAM" id="SSF46938">
    <property type="entry name" value="CRAL/TRIO N-terminal domain"/>
    <property type="match status" value="1"/>
</dbReference>
<dbReference type="GO" id="GO:0051301">
    <property type="term" value="P:cell division"/>
    <property type="evidence" value="ECO:0007669"/>
    <property type="project" value="UniProtKB-KW"/>
</dbReference>
<reference evidence="13 14" key="1">
    <citation type="submission" date="2024-02" db="EMBL/GenBank/DDBJ databases">
        <authorList>
            <person name="Vignale AGUSTIN F."/>
            <person name="Sosa J E."/>
            <person name="Modenutti C."/>
        </authorList>
    </citation>
    <scope>NUCLEOTIDE SEQUENCE [LARGE SCALE GENOMIC DNA]</scope>
</reference>
<comment type="caution">
    <text evidence="13">The sequence shown here is derived from an EMBL/GenBank/DDBJ whole genome shotgun (WGS) entry which is preliminary data.</text>
</comment>
<keyword evidence="5" id="KW-0963">Cytoplasm</keyword>
<name>A0ABC8QRT6_9AQUA</name>
<dbReference type="AlphaFoldDB" id="A0ABC8QRT6"/>
<feature type="region of interest" description="Disordered" evidence="10">
    <location>
        <begin position="1"/>
        <end position="269"/>
    </location>
</feature>
<evidence type="ECO:0000256" key="9">
    <source>
        <dbReference type="ARBA" id="ARBA00023306"/>
    </source>
</evidence>
<keyword evidence="4" id="KW-0813">Transport</keyword>
<feature type="compositionally biased region" description="Basic and acidic residues" evidence="10">
    <location>
        <begin position="87"/>
        <end position="109"/>
    </location>
</feature>
<feature type="compositionally biased region" description="Low complexity" evidence="10">
    <location>
        <begin position="7"/>
        <end position="21"/>
    </location>
</feature>
<protein>
    <recommendedName>
        <fullName evidence="15">Patellin-3</fullName>
    </recommendedName>
</protein>
<comment type="subcellular location">
    <subcellularLocation>
        <location evidence="2">Cytoplasm</location>
    </subcellularLocation>
    <subcellularLocation>
        <location evidence="1">Membrane</location>
    </subcellularLocation>
</comment>
<evidence type="ECO:0000256" key="1">
    <source>
        <dbReference type="ARBA" id="ARBA00004370"/>
    </source>
</evidence>
<evidence type="ECO:0000256" key="10">
    <source>
        <dbReference type="SAM" id="MobiDB-lite"/>
    </source>
</evidence>
<comment type="similarity">
    <text evidence="3">Belongs to the patellin family.</text>
</comment>
<dbReference type="SMART" id="SM01100">
    <property type="entry name" value="CRAL_TRIO_N"/>
    <property type="match status" value="1"/>
</dbReference>
<evidence type="ECO:0000256" key="5">
    <source>
        <dbReference type="ARBA" id="ARBA00022490"/>
    </source>
</evidence>
<evidence type="ECO:0000259" key="12">
    <source>
        <dbReference type="PROSITE" id="PS50866"/>
    </source>
</evidence>
<dbReference type="InterPro" id="IPR011074">
    <property type="entry name" value="CRAL/TRIO_N_dom"/>
</dbReference>
<keyword evidence="9" id="KW-0131">Cell cycle</keyword>
<evidence type="ECO:0008006" key="15">
    <source>
        <dbReference type="Google" id="ProtNLM"/>
    </source>
</evidence>
<dbReference type="SMART" id="SM00516">
    <property type="entry name" value="SEC14"/>
    <property type="match status" value="1"/>
</dbReference>
<evidence type="ECO:0000256" key="6">
    <source>
        <dbReference type="ARBA" id="ARBA00022618"/>
    </source>
</evidence>
<dbReference type="PANTHER" id="PTHR45932:SF17">
    <property type="entry name" value="CELLULAR RETINALDEHYDE-BINDING_TRIPLE FUNCTION DOMAIN-CONTAINING PROTEIN"/>
    <property type="match status" value="1"/>
</dbReference>
<evidence type="ECO:0000256" key="8">
    <source>
        <dbReference type="ARBA" id="ARBA00023136"/>
    </source>
</evidence>
<dbReference type="Gene3D" id="1.10.8.20">
    <property type="entry name" value="N-terminal domain of phosphatidylinositol transfer protein sec14p"/>
    <property type="match status" value="1"/>
</dbReference>
<dbReference type="Gene3D" id="2.60.120.680">
    <property type="entry name" value="GOLD domain"/>
    <property type="match status" value="1"/>
</dbReference>
<dbReference type="GO" id="GO:0016020">
    <property type="term" value="C:membrane"/>
    <property type="evidence" value="ECO:0007669"/>
    <property type="project" value="UniProtKB-SubCell"/>
</dbReference>
<dbReference type="GO" id="GO:0008289">
    <property type="term" value="F:lipid binding"/>
    <property type="evidence" value="ECO:0007669"/>
    <property type="project" value="UniProtKB-KW"/>
</dbReference>
<feature type="domain" description="CRAL-TRIO" evidence="11">
    <location>
        <begin position="320"/>
        <end position="488"/>
    </location>
</feature>
<dbReference type="EMBL" id="CAUOFW020000708">
    <property type="protein sequence ID" value="CAK9135406.1"/>
    <property type="molecule type" value="Genomic_DNA"/>
</dbReference>
<dbReference type="Pfam" id="PF25099">
    <property type="entry name" value="GOLD_PATL1_C"/>
    <property type="match status" value="1"/>
</dbReference>
<dbReference type="InterPro" id="IPR009038">
    <property type="entry name" value="GOLD_dom"/>
</dbReference>
<keyword evidence="14" id="KW-1185">Reference proteome</keyword>
<dbReference type="InterPro" id="IPR001251">
    <property type="entry name" value="CRAL-TRIO_dom"/>
</dbReference>